<keyword evidence="2" id="KW-0812">Transmembrane</keyword>
<dbReference type="Pfam" id="PF02470">
    <property type="entry name" value="MlaD"/>
    <property type="match status" value="1"/>
</dbReference>
<name>A0A369I492_9BACT</name>
<comment type="caution">
    <text evidence="4">The sequence shown here is derived from an EMBL/GenBank/DDBJ whole genome shotgun (WGS) entry which is preliminary data.</text>
</comment>
<keyword evidence="2" id="KW-0472">Membrane</keyword>
<evidence type="ECO:0000256" key="2">
    <source>
        <dbReference type="SAM" id="Phobius"/>
    </source>
</evidence>
<keyword evidence="1" id="KW-0175">Coiled coil</keyword>
<feature type="transmembrane region" description="Helical" evidence="2">
    <location>
        <begin position="12"/>
        <end position="33"/>
    </location>
</feature>
<evidence type="ECO:0000256" key="1">
    <source>
        <dbReference type="SAM" id="Coils"/>
    </source>
</evidence>
<dbReference type="OrthoDB" id="9771725at2"/>
<feature type="domain" description="Mce/MlaD" evidence="3">
    <location>
        <begin position="45"/>
        <end position="119"/>
    </location>
</feature>
<proteinExistence type="predicted"/>
<protein>
    <submittedName>
        <fullName evidence="4">MCE family protein</fullName>
    </submittedName>
</protein>
<dbReference type="PANTHER" id="PTHR33371:SF4">
    <property type="entry name" value="INTERMEMBRANE PHOSPHOLIPID TRANSPORT SYSTEM BINDING PROTEIN MLAD"/>
    <property type="match status" value="1"/>
</dbReference>
<keyword evidence="2" id="KW-1133">Transmembrane helix</keyword>
<dbReference type="Proteomes" id="UP000253141">
    <property type="component" value="Unassembled WGS sequence"/>
</dbReference>
<reference evidence="4 5" key="1">
    <citation type="submission" date="2018-07" db="EMBL/GenBank/DDBJ databases">
        <title>Genome analysis of Runella aurantiaca.</title>
        <authorList>
            <person name="Yang X."/>
        </authorList>
    </citation>
    <scope>NUCLEOTIDE SEQUENCE [LARGE SCALE GENOMIC DNA]</scope>
    <source>
        <strain evidence="4 5">YX9</strain>
    </source>
</reference>
<evidence type="ECO:0000313" key="5">
    <source>
        <dbReference type="Proteomes" id="UP000253141"/>
    </source>
</evidence>
<accession>A0A369I492</accession>
<evidence type="ECO:0000259" key="3">
    <source>
        <dbReference type="Pfam" id="PF02470"/>
    </source>
</evidence>
<feature type="coiled-coil region" evidence="1">
    <location>
        <begin position="290"/>
        <end position="317"/>
    </location>
</feature>
<dbReference type="RefSeq" id="WP_114464567.1">
    <property type="nucleotide sequence ID" value="NZ_QPIW01000047.1"/>
</dbReference>
<dbReference type="InterPro" id="IPR052336">
    <property type="entry name" value="MlaD_Phospholipid_Transporter"/>
</dbReference>
<dbReference type="PANTHER" id="PTHR33371">
    <property type="entry name" value="INTERMEMBRANE PHOSPHOLIPID TRANSPORT SYSTEM BINDING PROTEIN MLAD-RELATED"/>
    <property type="match status" value="1"/>
</dbReference>
<keyword evidence="5" id="KW-1185">Reference proteome</keyword>
<sequence>MKSTSRSESYKVKVGIFVVLGIMILVAGILMVGTLRKTFVSKIDAYAILDDVNGLTKGSNVWFSGVKVGTVKHVAFVENSKVKVTFGIEESSQKFIKKDANVKVSTDGLIGNTIIVISGGSPEAEIVEDGYQFRVLKEDSQQDMLKTLQENNKNLLAITADFKELIRGIKDGEGSVGKLLTKDDLYQKLNSTLTGLEAATLNAKATTVSLAQFSKNLNTQGNFVNDLLTDKQMYGDLKQTVSTLGETSRNLKETSTSAKGMVADLRQTTSKIANDKTSTVGVLLHDPKTANNVRNTIQNLESSTAKLDENMEALQHNILLRRYFRKKKKEEVKPDTSTQVTTLEKMP</sequence>
<dbReference type="AlphaFoldDB" id="A0A369I492"/>
<evidence type="ECO:0000313" key="4">
    <source>
        <dbReference type="EMBL" id="RDB02333.1"/>
    </source>
</evidence>
<gene>
    <name evidence="4" type="ORF">DVG78_29345</name>
</gene>
<organism evidence="4 5">
    <name type="scientific">Runella aurantiaca</name>
    <dbReference type="NCBI Taxonomy" id="2282308"/>
    <lineage>
        <taxon>Bacteria</taxon>
        <taxon>Pseudomonadati</taxon>
        <taxon>Bacteroidota</taxon>
        <taxon>Cytophagia</taxon>
        <taxon>Cytophagales</taxon>
        <taxon>Spirosomataceae</taxon>
        <taxon>Runella</taxon>
    </lineage>
</organism>
<dbReference type="EMBL" id="QPIW01000047">
    <property type="protein sequence ID" value="RDB02333.1"/>
    <property type="molecule type" value="Genomic_DNA"/>
</dbReference>
<dbReference type="InterPro" id="IPR003399">
    <property type="entry name" value="Mce/MlaD"/>
</dbReference>